<organism evidence="2">
    <name type="scientific">Pseudomonas vancouverensis</name>
    <dbReference type="NCBI Taxonomy" id="95300"/>
    <lineage>
        <taxon>Bacteria</taxon>
        <taxon>Pseudomonadati</taxon>
        <taxon>Pseudomonadota</taxon>
        <taxon>Gammaproteobacteria</taxon>
        <taxon>Pseudomonadales</taxon>
        <taxon>Pseudomonadaceae</taxon>
        <taxon>Pseudomonas</taxon>
    </lineage>
</organism>
<comment type="caution">
    <text evidence="2">The sequence shown here is derived from an EMBL/GenBank/DDBJ whole genome shotgun (WGS) entry which is preliminary data.</text>
</comment>
<dbReference type="Pfam" id="PF01575">
    <property type="entry name" value="MaoC_dehydratas"/>
    <property type="match status" value="1"/>
</dbReference>
<dbReference type="InterPro" id="IPR002539">
    <property type="entry name" value="MaoC-like_dom"/>
</dbReference>
<accession>A0A643CYI8</accession>
<dbReference type="PANTHER" id="PTHR43111">
    <property type="entry name" value="ALDEHYDE DEHYDROGENASE B-RELATED"/>
    <property type="match status" value="1"/>
</dbReference>
<dbReference type="SUPFAM" id="SSF54637">
    <property type="entry name" value="Thioesterase/thiol ester dehydrase-isomerase"/>
    <property type="match status" value="1"/>
</dbReference>
<dbReference type="PANTHER" id="PTHR43111:SF1">
    <property type="entry name" value="ALDEHYDE DEHYDROGENASE B-RELATED"/>
    <property type="match status" value="1"/>
</dbReference>
<dbReference type="RefSeq" id="WP_282958784.1">
    <property type="nucleotide sequence ID" value="NZ_VZPU01000156.1"/>
</dbReference>
<protein>
    <submittedName>
        <fullName evidence="2">Phenylacetic acid degradation bifunctional protein PaaZ</fullName>
    </submittedName>
</protein>
<feature type="non-terminal residue" evidence="2">
    <location>
        <position position="150"/>
    </location>
</feature>
<feature type="domain" description="MaoC-like" evidence="1">
    <location>
        <begin position="104"/>
        <end position="150"/>
    </location>
</feature>
<dbReference type="GO" id="GO:0016491">
    <property type="term" value="F:oxidoreductase activity"/>
    <property type="evidence" value="ECO:0007669"/>
    <property type="project" value="InterPro"/>
</dbReference>
<gene>
    <name evidence="2" type="ORF">F7R09_30665</name>
</gene>
<evidence type="ECO:0000313" key="2">
    <source>
        <dbReference type="EMBL" id="KAB0478962.1"/>
    </source>
</evidence>
<proteinExistence type="predicted"/>
<evidence type="ECO:0000259" key="1">
    <source>
        <dbReference type="Pfam" id="PF01575"/>
    </source>
</evidence>
<reference evidence="2" key="1">
    <citation type="submission" date="2019-09" db="EMBL/GenBank/DDBJ databases">
        <title>Draft genome sequences of 48 bacterial type strains from the CCUG.</title>
        <authorList>
            <person name="Tunovic T."/>
            <person name="Pineiro-Iglesias B."/>
            <person name="Unosson C."/>
            <person name="Inganas E."/>
            <person name="Ohlen M."/>
            <person name="Cardew S."/>
            <person name="Jensie-Markopoulos S."/>
            <person name="Salva-Serra F."/>
            <person name="Jaen-Luchoro D."/>
            <person name="Karlsson R."/>
            <person name="Svensson-Stadler L."/>
            <person name="Chun J."/>
            <person name="Moore E."/>
        </authorList>
    </citation>
    <scope>NUCLEOTIDE SEQUENCE</scope>
    <source>
        <strain evidence="2">CCUG 49675</strain>
    </source>
</reference>
<dbReference type="InterPro" id="IPR016161">
    <property type="entry name" value="Ald_DH/histidinol_DH"/>
</dbReference>
<dbReference type="InterPro" id="IPR029069">
    <property type="entry name" value="HotDog_dom_sf"/>
</dbReference>
<dbReference type="SUPFAM" id="SSF53720">
    <property type="entry name" value="ALDH-like"/>
    <property type="match status" value="1"/>
</dbReference>
<sequence>ENIEQIIQKIAPWHGRVHILDEESAKESTGHGSPLPHLVHGGPGRAGGGEELGGIRAVKHYMQRTAIQGSPNSLTHVTHSWTAGANINQDRVHPFKKSFDELVIGERLLTARRTVTEADIVNFACLSGDYFYAHTDKIAAADSFFGERVA</sequence>
<dbReference type="EMBL" id="VZPU01000156">
    <property type="protein sequence ID" value="KAB0478962.1"/>
    <property type="molecule type" value="Genomic_DNA"/>
</dbReference>
<name>A0A643CYI8_PSEVA</name>
<dbReference type="Gene3D" id="3.10.129.10">
    <property type="entry name" value="Hotdog Thioesterase"/>
    <property type="match status" value="1"/>
</dbReference>
<dbReference type="AlphaFoldDB" id="A0A643CYI8"/>
<feature type="non-terminal residue" evidence="2">
    <location>
        <position position="1"/>
    </location>
</feature>